<proteinExistence type="predicted"/>
<dbReference type="Pfam" id="PF02627">
    <property type="entry name" value="CMD"/>
    <property type="match status" value="1"/>
</dbReference>
<evidence type="ECO:0000313" key="2">
    <source>
        <dbReference type="EMBL" id="MPY48157.1"/>
    </source>
</evidence>
<dbReference type="Proteomes" id="UP000373149">
    <property type="component" value="Unassembled WGS sequence"/>
</dbReference>
<dbReference type="RefSeq" id="WP_152859830.1">
    <property type="nucleotide sequence ID" value="NZ_VMNX01000010.1"/>
</dbReference>
<organism evidence="2 3">
    <name type="scientific">Streptomyces acidicola</name>
    <dbReference type="NCBI Taxonomy" id="2596892"/>
    <lineage>
        <taxon>Bacteria</taxon>
        <taxon>Bacillati</taxon>
        <taxon>Actinomycetota</taxon>
        <taxon>Actinomycetes</taxon>
        <taxon>Kitasatosporales</taxon>
        <taxon>Streptomycetaceae</taxon>
        <taxon>Streptomyces</taxon>
    </lineage>
</organism>
<feature type="domain" description="Carboxymuconolactone decarboxylase-like" evidence="1">
    <location>
        <begin position="156"/>
        <end position="226"/>
    </location>
</feature>
<reference evidence="2 3" key="1">
    <citation type="submission" date="2019-09" db="EMBL/GenBank/DDBJ databases">
        <authorList>
            <person name="Duangmal K."/>
            <person name="Teo W.F.A."/>
            <person name="Lipun K."/>
        </authorList>
    </citation>
    <scope>NUCLEOTIDE SEQUENCE [LARGE SCALE GENOMIC DNA]</scope>
    <source>
        <strain evidence="2 3">K1PN6</strain>
    </source>
</reference>
<gene>
    <name evidence="2" type="ORF">FPZ41_05995</name>
</gene>
<sequence>MTASTTRSRITVDAVRREVLDVLDGVPDGVPHGDGLGPCDAALIGLAVRAAVSTLDPDGIEEYTRHALDAGATPAQIHETVVVVSGLGVHSLMEGSRRVAAVLRARGTEPGAAALDGPLDEHRAALRARLRGDDPYWDDFEREVPGYLDALLRMSPEAYEAFFAYCAVPWRTGHVRGRVKELISLAADATPTHRYLPGVRLHLTNALRLGVGRRAVLETLDIAAAAPEHLGVPAASPGTGPGEVTR</sequence>
<name>A0A5N8WLN6_9ACTN</name>
<keyword evidence="3" id="KW-1185">Reference proteome</keyword>
<dbReference type="Gene3D" id="1.20.1290.10">
    <property type="entry name" value="AhpD-like"/>
    <property type="match status" value="1"/>
</dbReference>
<dbReference type="GO" id="GO:0051920">
    <property type="term" value="F:peroxiredoxin activity"/>
    <property type="evidence" value="ECO:0007669"/>
    <property type="project" value="InterPro"/>
</dbReference>
<dbReference type="InterPro" id="IPR029032">
    <property type="entry name" value="AhpD-like"/>
</dbReference>
<dbReference type="InterPro" id="IPR003779">
    <property type="entry name" value="CMD-like"/>
</dbReference>
<dbReference type="SUPFAM" id="SSF69118">
    <property type="entry name" value="AhpD-like"/>
    <property type="match status" value="1"/>
</dbReference>
<comment type="caution">
    <text evidence="2">The sequence shown here is derived from an EMBL/GenBank/DDBJ whole genome shotgun (WGS) entry which is preliminary data.</text>
</comment>
<protein>
    <submittedName>
        <fullName evidence="2">Carboxymuconolactone decarboxylase family protein</fullName>
    </submittedName>
</protein>
<evidence type="ECO:0000259" key="1">
    <source>
        <dbReference type="Pfam" id="PF02627"/>
    </source>
</evidence>
<dbReference type="PANTHER" id="PTHR33930:SF2">
    <property type="entry name" value="BLR3452 PROTEIN"/>
    <property type="match status" value="1"/>
</dbReference>
<dbReference type="PANTHER" id="PTHR33930">
    <property type="entry name" value="ALKYL HYDROPEROXIDE REDUCTASE AHPD"/>
    <property type="match status" value="1"/>
</dbReference>
<evidence type="ECO:0000313" key="3">
    <source>
        <dbReference type="Proteomes" id="UP000373149"/>
    </source>
</evidence>
<dbReference type="AlphaFoldDB" id="A0A5N8WLN6"/>
<accession>A0A5N8WLN6</accession>
<dbReference type="EMBL" id="VMNX01000010">
    <property type="protein sequence ID" value="MPY48157.1"/>
    <property type="molecule type" value="Genomic_DNA"/>
</dbReference>